<evidence type="ECO:0000313" key="1">
    <source>
        <dbReference type="EMBL" id="UZX26799.1"/>
    </source>
</evidence>
<sequence length="167" mass="17337">MYGMPYWITAPVLPFPELQQLELCRTPSMAEALVWTALSGAVPAGSRWNRPPLTPACGRRAATEETAASWSVTSSAVESPVPTKPSRVVAPAVGSISTTWRTRAAARLSRVVSVQVVWVTPGLRATGVPGVQLRPSGLFGSSTAGAAVAEVARARAATMAARAAGGR</sequence>
<reference evidence="1" key="1">
    <citation type="submission" date="2021-09" db="EMBL/GenBank/DDBJ databases">
        <title>Complete genome sequence and metabolic characterization of Streptomyces tanashiensis DSM 731 the producer of antibacterial Kalafungin and diverse secondary metabolites.</title>
        <authorList>
            <person name="Abbasi M.N."/>
            <person name="Anwar M.N."/>
            <person name="Alam K."/>
            <person name="Shoaib M."/>
            <person name="Lin Z."/>
            <person name="Hayat M."/>
            <person name="Ali M.I."/>
            <person name="Malik H.M.T."/>
            <person name="Ahmed I."/>
            <person name="Li A."/>
            <person name="Hailong Wang H."/>
            <person name="Zhang Y."/>
        </authorList>
    </citation>
    <scope>NUCLEOTIDE SEQUENCE</scope>
    <source>
        <strain evidence="1">Kala</strain>
    </source>
</reference>
<name>A0ABY6RB26_9ACTN</name>
<organism evidence="1 2">
    <name type="scientific">Streptomyces tanashiensis</name>
    <dbReference type="NCBI Taxonomy" id="67367"/>
    <lineage>
        <taxon>Bacteria</taxon>
        <taxon>Bacillati</taxon>
        <taxon>Actinomycetota</taxon>
        <taxon>Actinomycetes</taxon>
        <taxon>Kitasatosporales</taxon>
        <taxon>Streptomycetaceae</taxon>
        <taxon>Streptomyces</taxon>
    </lineage>
</organism>
<accession>A0ABY6RB26</accession>
<dbReference type="EMBL" id="CP084204">
    <property type="protein sequence ID" value="UZX26799.1"/>
    <property type="molecule type" value="Genomic_DNA"/>
</dbReference>
<keyword evidence="2" id="KW-1185">Reference proteome</keyword>
<dbReference type="GeneID" id="95601217"/>
<evidence type="ECO:0000313" key="2">
    <source>
        <dbReference type="Proteomes" id="UP001164506"/>
    </source>
</evidence>
<proteinExistence type="predicted"/>
<dbReference type="Proteomes" id="UP001164506">
    <property type="component" value="Chromosome"/>
</dbReference>
<dbReference type="RefSeq" id="WP_267258977.1">
    <property type="nucleotide sequence ID" value="NZ_CP084204.1"/>
</dbReference>
<gene>
    <name evidence="1" type="ORF">LDH80_17245</name>
</gene>
<protein>
    <submittedName>
        <fullName evidence="1">Uncharacterized protein</fullName>
    </submittedName>
</protein>